<keyword evidence="2 5" id="KW-0812">Transmembrane</keyword>
<evidence type="ECO:0000259" key="6">
    <source>
        <dbReference type="Pfam" id="PF00892"/>
    </source>
</evidence>
<feature type="transmembrane region" description="Helical" evidence="5">
    <location>
        <begin position="138"/>
        <end position="158"/>
    </location>
</feature>
<evidence type="ECO:0000313" key="8">
    <source>
        <dbReference type="Proteomes" id="UP000807306"/>
    </source>
</evidence>
<keyword evidence="3 5" id="KW-1133">Transmembrane helix</keyword>
<keyword evidence="8" id="KW-1185">Reference proteome</keyword>
<dbReference type="InterPro" id="IPR037185">
    <property type="entry name" value="EmrE-like"/>
</dbReference>
<dbReference type="PANTHER" id="PTHR22911:SF6">
    <property type="entry name" value="SOLUTE CARRIER FAMILY 35 MEMBER G1"/>
    <property type="match status" value="1"/>
</dbReference>
<gene>
    <name evidence="7" type="ORF">CPB83DRAFT_834045</name>
</gene>
<dbReference type="GO" id="GO:0016020">
    <property type="term" value="C:membrane"/>
    <property type="evidence" value="ECO:0007669"/>
    <property type="project" value="UniProtKB-SubCell"/>
</dbReference>
<dbReference type="Pfam" id="PF00892">
    <property type="entry name" value="EamA"/>
    <property type="match status" value="2"/>
</dbReference>
<evidence type="ECO:0000256" key="5">
    <source>
        <dbReference type="SAM" id="Phobius"/>
    </source>
</evidence>
<evidence type="ECO:0000256" key="4">
    <source>
        <dbReference type="ARBA" id="ARBA00023136"/>
    </source>
</evidence>
<accession>A0A9P6JSE4</accession>
<sequence>MASRNTTYTALTPEYSAFENLPVPRGLEPIDEEQEDVEAEGRVSYSGEEPTTKRNWFRDLRKRIWVDFIEKNAGLLLVAVAQAFFSFMNVAVKMLNRLDPPVSALQLIWVRMMITYVCSVSYMYFAGVPNPFLGPKEVRHLLFLRGFVGFFGLFGVYYSLRYLSLSDATVLTFLAPMFTVFTGAFFLGENVSTRQVFAGLVSLVGVVMIAHPNFLFGSASDTPIAIERVNPISVSAPIVTPAERLMAVGVALIGVLGATGAFTTLRAIGKRAHPMHSLTFFSALCVIVSTIAIVVTKTPIVVPSRMEWLVLLLMIGMFGFIAQIFLTMGLARETAGRGTMAVYTQIVFASILERLVLHIVPSALSVAGTVLILGSALYVAVSKHSSPPTSGKANHATELQEQPLPGQTEMEEGLLAEHDFDHNQQPVIGVK</sequence>
<feature type="transmembrane region" description="Helical" evidence="5">
    <location>
        <begin position="277"/>
        <end position="296"/>
    </location>
</feature>
<feature type="transmembrane region" description="Helical" evidence="5">
    <location>
        <begin position="245"/>
        <end position="265"/>
    </location>
</feature>
<feature type="transmembrane region" description="Helical" evidence="5">
    <location>
        <begin position="308"/>
        <end position="328"/>
    </location>
</feature>
<feature type="transmembrane region" description="Helical" evidence="5">
    <location>
        <begin position="170"/>
        <end position="188"/>
    </location>
</feature>
<reference evidence="7" key="1">
    <citation type="submission" date="2020-11" db="EMBL/GenBank/DDBJ databases">
        <authorList>
            <consortium name="DOE Joint Genome Institute"/>
            <person name="Ahrendt S."/>
            <person name="Riley R."/>
            <person name="Andreopoulos W."/>
            <person name="Labutti K."/>
            <person name="Pangilinan J."/>
            <person name="Ruiz-Duenas F.J."/>
            <person name="Barrasa J.M."/>
            <person name="Sanchez-Garcia M."/>
            <person name="Camarero S."/>
            <person name="Miyauchi S."/>
            <person name="Serrano A."/>
            <person name="Linde D."/>
            <person name="Babiker R."/>
            <person name="Drula E."/>
            <person name="Ayuso-Fernandez I."/>
            <person name="Pacheco R."/>
            <person name="Padilla G."/>
            <person name="Ferreira P."/>
            <person name="Barriuso J."/>
            <person name="Kellner H."/>
            <person name="Castanera R."/>
            <person name="Alfaro M."/>
            <person name="Ramirez L."/>
            <person name="Pisabarro A.G."/>
            <person name="Kuo A."/>
            <person name="Tritt A."/>
            <person name="Lipzen A."/>
            <person name="He G."/>
            <person name="Yan M."/>
            <person name="Ng V."/>
            <person name="Cullen D."/>
            <person name="Martin F."/>
            <person name="Rosso M.-N."/>
            <person name="Henrissat B."/>
            <person name="Hibbett D."/>
            <person name="Martinez A.T."/>
            <person name="Grigoriev I.V."/>
        </authorList>
    </citation>
    <scope>NUCLEOTIDE SEQUENCE</scope>
    <source>
        <strain evidence="7">CBS 506.95</strain>
    </source>
</reference>
<feature type="transmembrane region" description="Helical" evidence="5">
    <location>
        <begin position="195"/>
        <end position="214"/>
    </location>
</feature>
<protein>
    <recommendedName>
        <fullName evidence="6">EamA domain-containing protein</fullName>
    </recommendedName>
</protein>
<evidence type="ECO:0000256" key="3">
    <source>
        <dbReference type="ARBA" id="ARBA00022989"/>
    </source>
</evidence>
<dbReference type="SUPFAM" id="SSF103481">
    <property type="entry name" value="Multidrug resistance efflux transporter EmrE"/>
    <property type="match status" value="2"/>
</dbReference>
<dbReference type="OrthoDB" id="306876at2759"/>
<dbReference type="PANTHER" id="PTHR22911">
    <property type="entry name" value="ACYL-MALONYL CONDENSING ENZYME-RELATED"/>
    <property type="match status" value="1"/>
</dbReference>
<feature type="transmembrane region" description="Helical" evidence="5">
    <location>
        <begin position="73"/>
        <end position="92"/>
    </location>
</feature>
<name>A0A9P6JSE4_9AGAR</name>
<dbReference type="AlphaFoldDB" id="A0A9P6JSE4"/>
<feature type="domain" description="EamA" evidence="6">
    <location>
        <begin position="73"/>
        <end position="209"/>
    </location>
</feature>
<dbReference type="Proteomes" id="UP000807306">
    <property type="component" value="Unassembled WGS sequence"/>
</dbReference>
<evidence type="ECO:0000256" key="1">
    <source>
        <dbReference type="ARBA" id="ARBA00004141"/>
    </source>
</evidence>
<proteinExistence type="predicted"/>
<feature type="transmembrane region" description="Helical" evidence="5">
    <location>
        <begin position="363"/>
        <end position="381"/>
    </location>
</feature>
<dbReference type="InterPro" id="IPR000620">
    <property type="entry name" value="EamA_dom"/>
</dbReference>
<keyword evidence="4 5" id="KW-0472">Membrane</keyword>
<evidence type="ECO:0000256" key="2">
    <source>
        <dbReference type="ARBA" id="ARBA00022692"/>
    </source>
</evidence>
<dbReference type="EMBL" id="MU157838">
    <property type="protein sequence ID" value="KAF9530674.1"/>
    <property type="molecule type" value="Genomic_DNA"/>
</dbReference>
<feature type="transmembrane region" description="Helical" evidence="5">
    <location>
        <begin position="104"/>
        <end position="126"/>
    </location>
</feature>
<comment type="subcellular location">
    <subcellularLocation>
        <location evidence="1">Membrane</location>
        <topology evidence="1">Multi-pass membrane protein</topology>
    </subcellularLocation>
</comment>
<evidence type="ECO:0000313" key="7">
    <source>
        <dbReference type="EMBL" id="KAF9530674.1"/>
    </source>
</evidence>
<feature type="domain" description="EamA" evidence="6">
    <location>
        <begin position="247"/>
        <end position="379"/>
    </location>
</feature>
<organism evidence="7 8">
    <name type="scientific">Crepidotus variabilis</name>
    <dbReference type="NCBI Taxonomy" id="179855"/>
    <lineage>
        <taxon>Eukaryota</taxon>
        <taxon>Fungi</taxon>
        <taxon>Dikarya</taxon>
        <taxon>Basidiomycota</taxon>
        <taxon>Agaricomycotina</taxon>
        <taxon>Agaricomycetes</taxon>
        <taxon>Agaricomycetidae</taxon>
        <taxon>Agaricales</taxon>
        <taxon>Agaricineae</taxon>
        <taxon>Crepidotaceae</taxon>
        <taxon>Crepidotus</taxon>
    </lineage>
</organism>
<comment type="caution">
    <text evidence="7">The sequence shown here is derived from an EMBL/GenBank/DDBJ whole genome shotgun (WGS) entry which is preliminary data.</text>
</comment>